<name>W4JQ01_HETIT</name>
<dbReference type="AlphaFoldDB" id="W4JQ01"/>
<reference evidence="1 2" key="1">
    <citation type="journal article" date="2012" name="New Phytol.">
        <title>Insight into trade-off between wood decay and parasitism from the genome of a fungal forest pathogen.</title>
        <authorList>
            <person name="Olson A."/>
            <person name="Aerts A."/>
            <person name="Asiegbu F."/>
            <person name="Belbahri L."/>
            <person name="Bouzid O."/>
            <person name="Broberg A."/>
            <person name="Canback B."/>
            <person name="Coutinho P.M."/>
            <person name="Cullen D."/>
            <person name="Dalman K."/>
            <person name="Deflorio G."/>
            <person name="van Diepen L.T."/>
            <person name="Dunand C."/>
            <person name="Duplessis S."/>
            <person name="Durling M."/>
            <person name="Gonthier P."/>
            <person name="Grimwood J."/>
            <person name="Fossdal C.G."/>
            <person name="Hansson D."/>
            <person name="Henrissat B."/>
            <person name="Hietala A."/>
            <person name="Himmelstrand K."/>
            <person name="Hoffmeister D."/>
            <person name="Hogberg N."/>
            <person name="James T.Y."/>
            <person name="Karlsson M."/>
            <person name="Kohler A."/>
            <person name="Kues U."/>
            <person name="Lee Y.H."/>
            <person name="Lin Y.C."/>
            <person name="Lind M."/>
            <person name="Lindquist E."/>
            <person name="Lombard V."/>
            <person name="Lucas S."/>
            <person name="Lunden K."/>
            <person name="Morin E."/>
            <person name="Murat C."/>
            <person name="Park J."/>
            <person name="Raffaello T."/>
            <person name="Rouze P."/>
            <person name="Salamov A."/>
            <person name="Schmutz J."/>
            <person name="Solheim H."/>
            <person name="Stahlberg J."/>
            <person name="Velez H."/>
            <person name="de Vries R.P."/>
            <person name="Wiebenga A."/>
            <person name="Woodward S."/>
            <person name="Yakovlev I."/>
            <person name="Garbelotto M."/>
            <person name="Martin F."/>
            <person name="Grigoriev I.V."/>
            <person name="Stenlid J."/>
        </authorList>
    </citation>
    <scope>NUCLEOTIDE SEQUENCE [LARGE SCALE GENOMIC DNA]</scope>
    <source>
        <strain evidence="1 2">TC 32-1</strain>
    </source>
</reference>
<dbReference type="InParanoid" id="W4JQ01"/>
<dbReference type="RefSeq" id="XP_009552950.1">
    <property type="nucleotide sequence ID" value="XM_009554655.1"/>
</dbReference>
<dbReference type="EMBL" id="KI925466">
    <property type="protein sequence ID" value="ETW75549.1"/>
    <property type="molecule type" value="Genomic_DNA"/>
</dbReference>
<organism evidence="1 2">
    <name type="scientific">Heterobasidion irregulare (strain TC 32-1)</name>
    <dbReference type="NCBI Taxonomy" id="747525"/>
    <lineage>
        <taxon>Eukaryota</taxon>
        <taxon>Fungi</taxon>
        <taxon>Dikarya</taxon>
        <taxon>Basidiomycota</taxon>
        <taxon>Agaricomycotina</taxon>
        <taxon>Agaricomycetes</taxon>
        <taxon>Russulales</taxon>
        <taxon>Bondarzewiaceae</taxon>
        <taxon>Heterobasidion</taxon>
        <taxon>Heterobasidion annosum species complex</taxon>
    </lineage>
</organism>
<dbReference type="KEGG" id="hir:HETIRDRAFT_107905"/>
<evidence type="ECO:0000313" key="1">
    <source>
        <dbReference type="EMBL" id="ETW75549.1"/>
    </source>
</evidence>
<gene>
    <name evidence="1" type="ORF">HETIRDRAFT_107905</name>
</gene>
<evidence type="ECO:0000313" key="2">
    <source>
        <dbReference type="Proteomes" id="UP000030671"/>
    </source>
</evidence>
<proteinExistence type="predicted"/>
<keyword evidence="2" id="KW-1185">Reference proteome</keyword>
<accession>W4JQ01</accession>
<dbReference type="Proteomes" id="UP000030671">
    <property type="component" value="Unassembled WGS sequence"/>
</dbReference>
<dbReference type="HOGENOM" id="CLU_2498148_0_0_1"/>
<sequence>MICSSFIQGVHESNSYDGKSHLTVEAYDANDRLVKYCHVDAVNPILGEIFDPDDKSYKKRGQIRPAIEELEEIEMHDIEVQINVDD</sequence>
<protein>
    <submittedName>
        <fullName evidence="1">Uncharacterized protein</fullName>
    </submittedName>
</protein>
<dbReference type="GeneID" id="20666287"/>